<evidence type="ECO:0000259" key="1">
    <source>
        <dbReference type="SMART" id="SM00587"/>
    </source>
</evidence>
<dbReference type="EMBL" id="JYDJ01000184">
    <property type="protein sequence ID" value="KRX40963.1"/>
    <property type="molecule type" value="Genomic_DNA"/>
</dbReference>
<comment type="caution">
    <text evidence="2">The sequence shown here is derived from an EMBL/GenBank/DDBJ whole genome shotgun (WGS) entry which is preliminary data.</text>
</comment>
<dbReference type="AlphaFoldDB" id="A0A0V0TR40"/>
<dbReference type="InterPro" id="IPR011009">
    <property type="entry name" value="Kinase-like_dom_sf"/>
</dbReference>
<dbReference type="InterPro" id="IPR015897">
    <property type="entry name" value="CHK_kinase-like"/>
</dbReference>
<dbReference type="Gene3D" id="3.90.1200.10">
    <property type="match status" value="1"/>
</dbReference>
<dbReference type="Proteomes" id="UP000055048">
    <property type="component" value="Unassembled WGS sequence"/>
</dbReference>
<dbReference type="SMART" id="SM00587">
    <property type="entry name" value="CHK"/>
    <property type="match status" value="1"/>
</dbReference>
<proteinExistence type="predicted"/>
<feature type="domain" description="CHK kinase-like" evidence="1">
    <location>
        <begin position="145"/>
        <end position="336"/>
    </location>
</feature>
<name>A0A0V0TR40_9BILA</name>
<accession>A0A0V0TR40</accession>
<sequence length="403" mass="46080">MDSPLCETELRGEDVWLALAKYFALDPKLNLLDSVSAVRIGVGQGYICSVMQIKLNWKPISIQYYQHLPQSVIAKVPLSSQMKETFELLGFNDSILEEMDYHSTMQFMHNAECSFYLLSLKEKLNFPTAKCYAAWNTDETGANVILLEDLNDVAATKGLFPGLGVEELKEVVEKIALLQAWSLNTDVEWQKVVINGEVLYERFLKFIDHSINSFDDYLAKYSDKLASFDLNKANSVLKKQQKDIIEFFTEHRKLIPDVIVHGDLWSNNMMFKLDGEGGKISNKLAAIIDWQIVHGGSFVEDVAHLFLFSVNTEVRRAHQEAVFRHYYDTLMKHLHKPLTDATFEACYDMFRKTLAFKQLSFAGMTDRFVDVISKGDEKLAQEMVNRIFESCVDGLIFLGCEKN</sequence>
<organism evidence="2 3">
    <name type="scientific">Trichinella murrelli</name>
    <dbReference type="NCBI Taxonomy" id="144512"/>
    <lineage>
        <taxon>Eukaryota</taxon>
        <taxon>Metazoa</taxon>
        <taxon>Ecdysozoa</taxon>
        <taxon>Nematoda</taxon>
        <taxon>Enoplea</taxon>
        <taxon>Dorylaimia</taxon>
        <taxon>Trichinellida</taxon>
        <taxon>Trichinellidae</taxon>
        <taxon>Trichinella</taxon>
    </lineage>
</organism>
<dbReference type="Pfam" id="PF07914">
    <property type="entry name" value="DUF1679"/>
    <property type="match status" value="1"/>
</dbReference>
<dbReference type="OrthoDB" id="5914377at2759"/>
<evidence type="ECO:0000313" key="3">
    <source>
        <dbReference type="Proteomes" id="UP000055048"/>
    </source>
</evidence>
<dbReference type="PANTHER" id="PTHR23020">
    <property type="entry name" value="UNCHARACTERIZED NUCLEAR HORMONE RECEPTOR-RELATED"/>
    <property type="match status" value="1"/>
</dbReference>
<gene>
    <name evidence="2" type="primary">dhs-27</name>
    <name evidence="2" type="ORF">T05_1268</name>
</gene>
<dbReference type="SUPFAM" id="SSF56112">
    <property type="entry name" value="Protein kinase-like (PK-like)"/>
    <property type="match status" value="1"/>
</dbReference>
<dbReference type="PANTHER" id="PTHR23020:SF41">
    <property type="entry name" value="AMINOGLYCOSIDE PHOSPHOTRANSFERASE DOMAIN-CONTAINING PROTEIN"/>
    <property type="match status" value="1"/>
</dbReference>
<keyword evidence="3" id="KW-1185">Reference proteome</keyword>
<evidence type="ECO:0000313" key="2">
    <source>
        <dbReference type="EMBL" id="KRX40963.1"/>
    </source>
</evidence>
<dbReference type="InterPro" id="IPR012877">
    <property type="entry name" value="Dhs-27"/>
</dbReference>
<dbReference type="InterPro" id="IPR052961">
    <property type="entry name" value="Oxido-Kinase-like_Enzymes"/>
</dbReference>
<dbReference type="STRING" id="144512.A0A0V0TR40"/>
<reference evidence="2 3" key="1">
    <citation type="submission" date="2015-01" db="EMBL/GenBank/DDBJ databases">
        <title>Evolution of Trichinella species and genotypes.</title>
        <authorList>
            <person name="Korhonen P.K."/>
            <person name="Edoardo P."/>
            <person name="Giuseppe L.R."/>
            <person name="Gasser R.B."/>
        </authorList>
    </citation>
    <scope>NUCLEOTIDE SEQUENCE [LARGE SCALE GENOMIC DNA]</scope>
    <source>
        <strain evidence="2">ISS417</strain>
    </source>
</reference>
<protein>
    <submittedName>
        <fullName evidence="2">Putative oxidoreductase-like protein</fullName>
    </submittedName>
</protein>